<dbReference type="GeneTree" id="ENSGT00940000155621"/>
<sequence>MKCFGIFILWWPTLFNTFHVTGFIPSSLATNITINQSQIVACNDGLHDNQTKNKTTKPTTSSSTTVTPLTTTEVTLQTTLGTTTATPLTMTKTSSVDQTTKPTTSSSTTVTPLTTTEVTLETTLGTADAKKAIEDLSLDLTNKHYNDNDALRNIENLEQTLEKTDVNETTYLSSDVVDVLLYKNTDDFKGLEIQANNTEARVNASVLNIKVKIRIPTEFNLQKNDKVVFSMITLPNNTFTTTHSLYENLLVGLSVAGKNISGLRDRVSISIYLTTRLMKSQTLKCVFLDTTSDLTDISSNGCETLWGDNQQCITCSCDHLTYFAVLMVSADLSPKDAEILFYITYIGCSISLFGLVVTVLFFISKRKLRADDSKKIHISLAVALILLNVHFLSSQAAAASSSTELCLYVALLLHYSLLASFTWMALEGFHLYLLLVKVFNIYVRRYLLKLSVVGWGLPAVIVSVVAIINKDIYGRTSVDSSNRTEVCYITDDNVKMVTTVGVFVLVFIFNVIMLGVVIKWFMGLYIRKQRSQSERNATKNKICTLLVLMVLLGLTWGLIFFSLGQVNTPVLYIFCIVNCLQGFFIFFYFVLTLKNTKDSATMPSTDIQSHCPKT</sequence>
<evidence type="ECO:0000256" key="5">
    <source>
        <dbReference type="ARBA" id="ARBA00023157"/>
    </source>
</evidence>
<dbReference type="PROSITE" id="PS50261">
    <property type="entry name" value="G_PROTEIN_RECEP_F2_4"/>
    <property type="match status" value="1"/>
</dbReference>
<feature type="chain" id="PRO_5017351654" evidence="8">
    <location>
        <begin position="30"/>
        <end position="614"/>
    </location>
</feature>
<dbReference type="PRINTS" id="PR00249">
    <property type="entry name" value="GPCRSECRETIN"/>
</dbReference>
<keyword evidence="2 7" id="KW-0812">Transmembrane</keyword>
<feature type="transmembrane region" description="Helical" evidence="7">
    <location>
        <begin position="339"/>
        <end position="364"/>
    </location>
</feature>
<evidence type="ECO:0000256" key="1">
    <source>
        <dbReference type="ARBA" id="ARBA00004141"/>
    </source>
</evidence>
<keyword evidence="4 7" id="KW-0472">Membrane</keyword>
<evidence type="ECO:0000256" key="7">
    <source>
        <dbReference type="SAM" id="Phobius"/>
    </source>
</evidence>
<feature type="domain" description="GAIN-B" evidence="9">
    <location>
        <begin position="189"/>
        <end position="333"/>
    </location>
</feature>
<reference evidence="13" key="2">
    <citation type="journal article" date="2013" name="Nat. Genet.">
        <title>The genome of the platyfish, Xiphophorus maculatus, provides insights into evolutionary adaptation and several complex traits.</title>
        <authorList>
            <person name="Schartl M."/>
            <person name="Walter R.B."/>
            <person name="Shen Y."/>
            <person name="Garcia T."/>
            <person name="Catchen J."/>
            <person name="Amores A."/>
            <person name="Braasch I."/>
            <person name="Chalopin D."/>
            <person name="Volff J.N."/>
            <person name="Lesch K.P."/>
            <person name="Bisazza A."/>
            <person name="Minx P."/>
            <person name="Hillier L."/>
            <person name="Wilson R.K."/>
            <person name="Fuerstenberg S."/>
            <person name="Boore J."/>
            <person name="Searle S."/>
            <person name="Postlethwait J.H."/>
            <person name="Warren W.C."/>
        </authorList>
    </citation>
    <scope>NUCLEOTIDE SEQUENCE [LARGE SCALE GENOMIC DNA]</scope>
    <source>
        <strain evidence="13">JP 163 A</strain>
    </source>
</reference>
<dbReference type="InterPro" id="IPR057244">
    <property type="entry name" value="GAIN_B"/>
</dbReference>
<feature type="transmembrane region" description="Helical" evidence="7">
    <location>
        <begin position="542"/>
        <end position="564"/>
    </location>
</feature>
<dbReference type="InterPro" id="IPR000203">
    <property type="entry name" value="GPS"/>
</dbReference>
<dbReference type="PANTHER" id="PTHR12011">
    <property type="entry name" value="ADHESION G-PROTEIN COUPLED RECEPTOR"/>
    <property type="match status" value="1"/>
</dbReference>
<dbReference type="InterPro" id="IPR046338">
    <property type="entry name" value="GAIN_dom_sf"/>
</dbReference>
<organism evidence="12 13">
    <name type="scientific">Xiphophorus maculatus</name>
    <name type="common">Southern platyfish</name>
    <name type="synonym">Platypoecilus maculatus</name>
    <dbReference type="NCBI Taxonomy" id="8083"/>
    <lineage>
        <taxon>Eukaryota</taxon>
        <taxon>Metazoa</taxon>
        <taxon>Chordata</taxon>
        <taxon>Craniata</taxon>
        <taxon>Vertebrata</taxon>
        <taxon>Euteleostomi</taxon>
        <taxon>Actinopterygii</taxon>
        <taxon>Neopterygii</taxon>
        <taxon>Teleostei</taxon>
        <taxon>Neoteleostei</taxon>
        <taxon>Acanthomorphata</taxon>
        <taxon>Ovalentaria</taxon>
        <taxon>Atherinomorphae</taxon>
        <taxon>Cyprinodontiformes</taxon>
        <taxon>Poeciliidae</taxon>
        <taxon>Poeciliinae</taxon>
        <taxon>Xiphophorus</taxon>
    </lineage>
</organism>
<feature type="transmembrane region" description="Helical" evidence="7">
    <location>
        <begin position="570"/>
        <end position="591"/>
    </location>
</feature>
<keyword evidence="5" id="KW-1015">Disulfide bond</keyword>
<evidence type="ECO:0000256" key="8">
    <source>
        <dbReference type="SAM" id="SignalP"/>
    </source>
</evidence>
<reference evidence="13" key="1">
    <citation type="submission" date="2012-01" db="EMBL/GenBank/DDBJ databases">
        <authorList>
            <person name="Walter R."/>
            <person name="Schartl M."/>
            <person name="Warren W."/>
        </authorList>
    </citation>
    <scope>NUCLEOTIDE SEQUENCE [LARGE SCALE GENOMIC DNA]</scope>
    <source>
        <strain evidence="13">JP 163 A</strain>
    </source>
</reference>
<feature type="domain" description="G-protein coupled receptors family 2 profile 2" evidence="10">
    <location>
        <begin position="340"/>
        <end position="593"/>
    </location>
</feature>
<feature type="transmembrane region" description="Helical" evidence="7">
    <location>
        <begin position="376"/>
        <end position="393"/>
    </location>
</feature>
<reference evidence="12" key="4">
    <citation type="submission" date="2025-09" db="UniProtKB">
        <authorList>
            <consortium name="Ensembl"/>
        </authorList>
    </citation>
    <scope>IDENTIFICATION</scope>
    <source>
        <strain evidence="12">JP 163 A</strain>
    </source>
</reference>
<feature type="transmembrane region" description="Helical" evidence="7">
    <location>
        <begin position="500"/>
        <end position="521"/>
    </location>
</feature>
<accession>A0A3B5Q2T6</accession>
<evidence type="ECO:0000313" key="12">
    <source>
        <dbReference type="Ensembl" id="ENSXMAP00000024584.1"/>
    </source>
</evidence>
<dbReference type="GO" id="GO:0007166">
    <property type="term" value="P:cell surface receptor signaling pathway"/>
    <property type="evidence" value="ECO:0007669"/>
    <property type="project" value="InterPro"/>
</dbReference>
<feature type="transmembrane region" description="Helical" evidence="7">
    <location>
        <begin position="447"/>
        <end position="468"/>
    </location>
</feature>
<dbReference type="Gene3D" id="2.60.220.50">
    <property type="match status" value="1"/>
</dbReference>
<name>A0A3B5Q2T6_XIPMA</name>
<feature type="region of interest" description="Disordered" evidence="6">
    <location>
        <begin position="91"/>
        <end position="111"/>
    </location>
</feature>
<feature type="domain" description="G-protein coupled receptors family 1 profile" evidence="11">
    <location>
        <begin position="354"/>
        <end position="556"/>
    </location>
</feature>
<dbReference type="GO" id="GO:0005886">
    <property type="term" value="C:plasma membrane"/>
    <property type="evidence" value="ECO:0007669"/>
    <property type="project" value="TreeGrafter"/>
</dbReference>
<evidence type="ECO:0000256" key="6">
    <source>
        <dbReference type="SAM" id="MobiDB-lite"/>
    </source>
</evidence>
<dbReference type="InterPro" id="IPR017981">
    <property type="entry name" value="GPCR_2-like_7TM"/>
</dbReference>
<dbReference type="SUPFAM" id="SSF81321">
    <property type="entry name" value="Family A G protein-coupled receptor-like"/>
    <property type="match status" value="1"/>
</dbReference>
<dbReference type="Pfam" id="PF01825">
    <property type="entry name" value="GPS"/>
    <property type="match status" value="1"/>
</dbReference>
<evidence type="ECO:0000256" key="3">
    <source>
        <dbReference type="ARBA" id="ARBA00022989"/>
    </source>
</evidence>
<dbReference type="SMART" id="SM00303">
    <property type="entry name" value="GPS"/>
    <property type="match status" value="1"/>
</dbReference>
<proteinExistence type="predicted"/>
<dbReference type="PROSITE" id="PS50262">
    <property type="entry name" value="G_PROTEIN_RECEP_F1_2"/>
    <property type="match status" value="1"/>
</dbReference>
<reference evidence="12" key="3">
    <citation type="submission" date="2025-08" db="UniProtKB">
        <authorList>
            <consortium name="Ensembl"/>
        </authorList>
    </citation>
    <scope>IDENTIFICATION</scope>
    <source>
        <strain evidence="12">JP 163 A</strain>
    </source>
</reference>
<evidence type="ECO:0000256" key="4">
    <source>
        <dbReference type="ARBA" id="ARBA00023136"/>
    </source>
</evidence>
<comment type="subcellular location">
    <subcellularLocation>
        <location evidence="1">Membrane</location>
        <topology evidence="1">Multi-pass membrane protein</topology>
    </subcellularLocation>
</comment>
<dbReference type="InterPro" id="IPR017452">
    <property type="entry name" value="GPCR_Rhodpsn_7TM"/>
</dbReference>
<feature type="transmembrane region" description="Helical" evidence="7">
    <location>
        <begin position="413"/>
        <end position="435"/>
    </location>
</feature>
<dbReference type="InterPro" id="IPR000832">
    <property type="entry name" value="GPCR_2_secretin-like"/>
</dbReference>
<dbReference type="GO" id="GO:0007189">
    <property type="term" value="P:adenylate cyclase-activating G protein-coupled receptor signaling pathway"/>
    <property type="evidence" value="ECO:0007669"/>
    <property type="project" value="TreeGrafter"/>
</dbReference>
<dbReference type="Ensembl" id="ENSXMAT00000035606.1">
    <property type="protein sequence ID" value="ENSXMAP00000024584.1"/>
    <property type="gene ID" value="ENSXMAG00000029566.1"/>
</dbReference>
<dbReference type="Proteomes" id="UP000002852">
    <property type="component" value="Unassembled WGS sequence"/>
</dbReference>
<keyword evidence="3 7" id="KW-1133">Transmembrane helix</keyword>
<evidence type="ECO:0000259" key="10">
    <source>
        <dbReference type="PROSITE" id="PS50261"/>
    </source>
</evidence>
<feature type="signal peptide" evidence="8">
    <location>
        <begin position="1"/>
        <end position="29"/>
    </location>
</feature>
<evidence type="ECO:0000313" key="13">
    <source>
        <dbReference type="Proteomes" id="UP000002852"/>
    </source>
</evidence>
<dbReference type="Pfam" id="PF00002">
    <property type="entry name" value="7tm_2"/>
    <property type="match status" value="1"/>
</dbReference>
<dbReference type="Gene3D" id="1.20.1070.10">
    <property type="entry name" value="Rhodopsin 7-helix transmembrane proteins"/>
    <property type="match status" value="1"/>
</dbReference>
<dbReference type="AlphaFoldDB" id="A0A3B5Q2T6"/>
<evidence type="ECO:0000256" key="2">
    <source>
        <dbReference type="ARBA" id="ARBA00022692"/>
    </source>
</evidence>
<keyword evidence="8" id="KW-0732">Signal</keyword>
<dbReference type="PANTHER" id="PTHR12011:SF326">
    <property type="entry name" value="ADHESION G-PROTEIN COUPLED RECEPTOR G5"/>
    <property type="match status" value="1"/>
</dbReference>
<evidence type="ECO:0000259" key="11">
    <source>
        <dbReference type="PROSITE" id="PS50262"/>
    </source>
</evidence>
<protein>
    <submittedName>
        <fullName evidence="12">Adhesion G-protein coupled receptor G5-like</fullName>
    </submittedName>
</protein>
<evidence type="ECO:0000259" key="9">
    <source>
        <dbReference type="PROSITE" id="PS50221"/>
    </source>
</evidence>
<dbReference type="PROSITE" id="PS50221">
    <property type="entry name" value="GAIN_B"/>
    <property type="match status" value="1"/>
</dbReference>
<keyword evidence="13" id="KW-1185">Reference proteome</keyword>
<dbReference type="GO" id="GO:0004930">
    <property type="term" value="F:G protein-coupled receptor activity"/>
    <property type="evidence" value="ECO:0007669"/>
    <property type="project" value="InterPro"/>
</dbReference>